<name>A0AAW4UC26_9FIRM</name>
<evidence type="ECO:0000313" key="1">
    <source>
        <dbReference type="EMBL" id="MCB6939340.1"/>
    </source>
</evidence>
<evidence type="ECO:0000313" key="2">
    <source>
        <dbReference type="Proteomes" id="UP001197684"/>
    </source>
</evidence>
<comment type="caution">
    <text evidence="1">The sequence shown here is derived from an EMBL/GenBank/DDBJ whole genome shotgun (WGS) entry which is preliminary data.</text>
</comment>
<gene>
    <name evidence="1" type="ORF">LIZ56_13115</name>
</gene>
<organism evidence="1 2">
    <name type="scientific">Agathobacter rectalis</name>
    <dbReference type="NCBI Taxonomy" id="39491"/>
    <lineage>
        <taxon>Bacteria</taxon>
        <taxon>Bacillati</taxon>
        <taxon>Bacillota</taxon>
        <taxon>Clostridia</taxon>
        <taxon>Lachnospirales</taxon>
        <taxon>Lachnospiraceae</taxon>
        <taxon>Agathobacter</taxon>
    </lineage>
</organism>
<dbReference type="EMBL" id="JAJCJK010000025">
    <property type="protein sequence ID" value="MCB6939340.1"/>
    <property type="molecule type" value="Genomic_DNA"/>
</dbReference>
<dbReference type="InterPro" id="IPR038493">
    <property type="entry name" value="MqsR_sf"/>
</dbReference>
<reference evidence="1" key="1">
    <citation type="submission" date="2021-10" db="EMBL/GenBank/DDBJ databases">
        <title>Collection of gut derived symbiotic bacterial strains cultured from healthy donors.</title>
        <authorList>
            <person name="Lin H."/>
            <person name="Littmann E."/>
            <person name="Kohout C."/>
            <person name="Pamer E.G."/>
        </authorList>
    </citation>
    <scope>NUCLEOTIDE SEQUENCE</scope>
    <source>
        <strain evidence="1">DFI.9.42</strain>
    </source>
</reference>
<proteinExistence type="predicted"/>
<sequence length="128" mass="15343">MDVTKNDIDIYLSEVKESIRNNRYRIEQNPRRQDNANLFLDYIIDESMAKDILLGLTATDFSEVRHNEHRGFEHELLYIFGKDVKLVERFGNSDKLVSLYIKFNKLENCYVIVVSLHEQKYPLKYYFK</sequence>
<dbReference type="RefSeq" id="WP_138305685.1">
    <property type="nucleotide sequence ID" value="NZ_JADNBN010000041.1"/>
</dbReference>
<accession>A0AAW4UC26</accession>
<dbReference type="AlphaFoldDB" id="A0AAW4UC26"/>
<dbReference type="Gene3D" id="3.30.2310.40">
    <property type="match status" value="1"/>
</dbReference>
<protein>
    <submittedName>
        <fullName evidence="1">Uncharacterized protein</fullName>
    </submittedName>
</protein>
<dbReference type="Proteomes" id="UP001197684">
    <property type="component" value="Unassembled WGS sequence"/>
</dbReference>